<dbReference type="Pfam" id="PF14912">
    <property type="entry name" value="THEG"/>
    <property type="match status" value="3"/>
</dbReference>
<dbReference type="SMART" id="SM00705">
    <property type="entry name" value="THEG"/>
    <property type="match status" value="7"/>
</dbReference>
<keyword evidence="1" id="KW-0677">Repeat</keyword>
<dbReference type="AlphaFoldDB" id="A0AAJ7N467"/>
<dbReference type="RefSeq" id="XP_017876751.1">
    <property type="nucleotide sequence ID" value="XM_018021262.1"/>
</dbReference>
<keyword evidence="2" id="KW-1185">Reference proteome</keyword>
<dbReference type="InterPro" id="IPR042401">
    <property type="entry name" value="SPMAP2-like"/>
</dbReference>
<reference evidence="3" key="1">
    <citation type="submission" date="2025-08" db="UniProtKB">
        <authorList>
            <consortium name="RefSeq"/>
        </authorList>
    </citation>
    <scope>IDENTIFICATION</scope>
    <source>
        <tissue evidence="3">Whole body</tissue>
    </source>
</reference>
<organism evidence="2 3">
    <name type="scientific">Ceratina calcarata</name>
    <dbReference type="NCBI Taxonomy" id="156304"/>
    <lineage>
        <taxon>Eukaryota</taxon>
        <taxon>Metazoa</taxon>
        <taxon>Ecdysozoa</taxon>
        <taxon>Arthropoda</taxon>
        <taxon>Hexapoda</taxon>
        <taxon>Insecta</taxon>
        <taxon>Pterygota</taxon>
        <taxon>Neoptera</taxon>
        <taxon>Endopterygota</taxon>
        <taxon>Hymenoptera</taxon>
        <taxon>Apocrita</taxon>
        <taxon>Aculeata</taxon>
        <taxon>Apoidea</taxon>
        <taxon>Anthophila</taxon>
        <taxon>Apidae</taxon>
        <taxon>Ceratina</taxon>
        <taxon>Zadontomerus</taxon>
    </lineage>
</organism>
<protein>
    <submittedName>
        <fullName evidence="3">Uncharacterized protein LOC108623022</fullName>
    </submittedName>
</protein>
<evidence type="ECO:0000256" key="1">
    <source>
        <dbReference type="ARBA" id="ARBA00022737"/>
    </source>
</evidence>
<dbReference type="CTD" id="42585"/>
<dbReference type="InterPro" id="IPR006623">
    <property type="entry name" value="THEG"/>
</dbReference>
<dbReference type="KEGG" id="ccal:108623022"/>
<proteinExistence type="predicted"/>
<evidence type="ECO:0000313" key="2">
    <source>
        <dbReference type="Proteomes" id="UP000694925"/>
    </source>
</evidence>
<accession>A0AAJ7N467</accession>
<name>A0AAJ7N467_9HYME</name>
<dbReference type="PANTHER" id="PTHR15901:SF16">
    <property type="entry name" value="TESTICULAR HAPLOID EXPRESSED GENE PROTEIN"/>
    <property type="match status" value="1"/>
</dbReference>
<dbReference type="GeneID" id="108623022"/>
<dbReference type="PANTHER" id="PTHR15901">
    <property type="entry name" value="TESTICULAR HAPLOID EXPRESSED GENE PROTEIN"/>
    <property type="match status" value="1"/>
</dbReference>
<evidence type="ECO:0000313" key="3">
    <source>
        <dbReference type="RefSeq" id="XP_017876751.1"/>
    </source>
</evidence>
<gene>
    <name evidence="3" type="primary">LOC108623022</name>
</gene>
<sequence length="315" mass="36794">MISDRIKYAMEHLTHKQYISLLARPSWRRTLTKNINLIADPYTTRRGALRARASKRIKVMARPKDSRIVKKYDPEKAPPPYPRIHPKTLAAKPTKRITHLALPKKRVLLTNMKLYPSGNLAEMLWKAQNSRYRRYRYFCNARIQRENRKRRKILARLRRAIKPDEWDYHMEIMEKLAKPKVPPRPRMPKRKKWKPVSVRRLEELSTPVARELPEVRDPFTVSPTALTYKASKRIIKIAFAKTEPDMLRPKIPGVVSPSALKAVATPRLIELAKPAERPAGMETDLREDAFTVSPTALKAKCSKRLKLLARPKRRR</sequence>
<dbReference type="Proteomes" id="UP000694925">
    <property type="component" value="Unplaced"/>
</dbReference>